<accession>D8M9I2</accession>
<organism evidence="8">
    <name type="scientific">Blastocystis hominis</name>
    <dbReference type="NCBI Taxonomy" id="12968"/>
    <lineage>
        <taxon>Eukaryota</taxon>
        <taxon>Sar</taxon>
        <taxon>Stramenopiles</taxon>
        <taxon>Bigyra</taxon>
        <taxon>Opalozoa</taxon>
        <taxon>Opalinata</taxon>
        <taxon>Blastocystidae</taxon>
        <taxon>Blastocystis</taxon>
    </lineage>
</organism>
<proteinExistence type="predicted"/>
<dbReference type="OMA" id="NTEQWIV"/>
<gene>
    <name evidence="8" type="ORF">GSBLH_T00004425001</name>
</gene>
<dbReference type="Pfam" id="PF01699">
    <property type="entry name" value="Na_Ca_ex"/>
    <property type="match status" value="1"/>
</dbReference>
<feature type="transmembrane region" description="Helical" evidence="6">
    <location>
        <begin position="124"/>
        <end position="143"/>
    </location>
</feature>
<protein>
    <recommendedName>
        <fullName evidence="7">Sodium/calcium exchanger membrane region domain-containing protein</fullName>
    </recommendedName>
</protein>
<dbReference type="PANTHER" id="PTHR12266">
    <property type="entry name" value="NA+/CA2+ K+ INDEPENDENT EXCHANGER"/>
    <property type="match status" value="1"/>
</dbReference>
<evidence type="ECO:0000256" key="3">
    <source>
        <dbReference type="ARBA" id="ARBA00022692"/>
    </source>
</evidence>
<dbReference type="GO" id="GO:0008324">
    <property type="term" value="F:monoatomic cation transmembrane transporter activity"/>
    <property type="evidence" value="ECO:0007669"/>
    <property type="project" value="TreeGrafter"/>
</dbReference>
<dbReference type="InterPro" id="IPR051359">
    <property type="entry name" value="CaCA_antiporter"/>
</dbReference>
<sequence>MFELVCRYLQDCVAHGWQKVVLPICWVCLLCYIIYILATTADKYFCVALTDMVEKMGIPPSIAGVTFLSFGNGGPDVFALMSAVVSGYSHIGMGSNLGAGLFITTVITGVVAFMSECRVNPLSFFRDLITYIVSTVYLVVVFFDGKVHVWEVVGFFVIYFVYVAIVIIFRKQSAEVYEDAVALRGGREE</sequence>
<evidence type="ECO:0000256" key="6">
    <source>
        <dbReference type="SAM" id="Phobius"/>
    </source>
</evidence>
<dbReference type="GeneID" id="24921452"/>
<evidence type="ECO:0000313" key="8">
    <source>
        <dbReference type="EMBL" id="CBK24721.2"/>
    </source>
</evidence>
<dbReference type="AlphaFoldDB" id="D8M9I2"/>
<dbReference type="EMBL" id="FN668688">
    <property type="protein sequence ID" value="CBK24721.2"/>
    <property type="molecule type" value="Genomic_DNA"/>
</dbReference>
<evidence type="ECO:0000256" key="1">
    <source>
        <dbReference type="ARBA" id="ARBA00004141"/>
    </source>
</evidence>
<name>D8M9I2_BLAHO</name>
<dbReference type="GO" id="GO:0016020">
    <property type="term" value="C:membrane"/>
    <property type="evidence" value="ECO:0007669"/>
    <property type="project" value="UniProtKB-SubCell"/>
</dbReference>
<feature type="transmembrane region" description="Helical" evidence="6">
    <location>
        <begin position="149"/>
        <end position="169"/>
    </location>
</feature>
<evidence type="ECO:0000256" key="5">
    <source>
        <dbReference type="ARBA" id="ARBA00023136"/>
    </source>
</evidence>
<dbReference type="InParanoid" id="D8M9I2"/>
<dbReference type="Proteomes" id="UP000008312">
    <property type="component" value="Unassembled WGS sequence"/>
</dbReference>
<dbReference type="InterPro" id="IPR004837">
    <property type="entry name" value="NaCa_Exmemb"/>
</dbReference>
<reference evidence="8" key="1">
    <citation type="submission" date="2010-02" db="EMBL/GenBank/DDBJ databases">
        <title>Sequencing and annotation of the Blastocystis hominis genome.</title>
        <authorList>
            <person name="Wincker P."/>
        </authorList>
    </citation>
    <scope>NUCLEOTIDE SEQUENCE</scope>
    <source>
        <strain evidence="8">Singapore isolate B</strain>
    </source>
</reference>
<keyword evidence="3 6" id="KW-0812">Transmembrane</keyword>
<evidence type="ECO:0000256" key="4">
    <source>
        <dbReference type="ARBA" id="ARBA00022989"/>
    </source>
</evidence>
<keyword evidence="4 6" id="KW-1133">Transmembrane helix</keyword>
<feature type="transmembrane region" description="Helical" evidence="6">
    <location>
        <begin position="91"/>
        <end position="112"/>
    </location>
</feature>
<keyword evidence="9" id="KW-1185">Reference proteome</keyword>
<evidence type="ECO:0000256" key="2">
    <source>
        <dbReference type="ARBA" id="ARBA00022448"/>
    </source>
</evidence>
<comment type="subcellular location">
    <subcellularLocation>
        <location evidence="1">Membrane</location>
        <topology evidence="1">Multi-pass membrane protein</topology>
    </subcellularLocation>
</comment>
<dbReference type="RefSeq" id="XP_012898769.1">
    <property type="nucleotide sequence ID" value="XM_013043315.1"/>
</dbReference>
<dbReference type="PANTHER" id="PTHR12266:SF0">
    <property type="entry name" value="MITOCHONDRIAL SODIUM_CALCIUM EXCHANGER PROTEIN"/>
    <property type="match status" value="1"/>
</dbReference>
<keyword evidence="5 6" id="KW-0472">Membrane</keyword>
<dbReference type="InterPro" id="IPR044880">
    <property type="entry name" value="NCX_ion-bd_dom_sf"/>
</dbReference>
<evidence type="ECO:0000259" key="7">
    <source>
        <dbReference type="Pfam" id="PF01699"/>
    </source>
</evidence>
<dbReference type="Gene3D" id="1.20.1420.30">
    <property type="entry name" value="NCX, central ion-binding region"/>
    <property type="match status" value="1"/>
</dbReference>
<feature type="transmembrane region" description="Helical" evidence="6">
    <location>
        <begin position="20"/>
        <end position="41"/>
    </location>
</feature>
<feature type="domain" description="Sodium/calcium exchanger membrane region" evidence="7">
    <location>
        <begin position="29"/>
        <end position="167"/>
    </location>
</feature>
<evidence type="ECO:0000313" key="9">
    <source>
        <dbReference type="Proteomes" id="UP000008312"/>
    </source>
</evidence>
<dbReference type="OrthoDB" id="407410at2759"/>
<keyword evidence="2" id="KW-0813">Transport</keyword>